<evidence type="ECO:0000313" key="2">
    <source>
        <dbReference type="Proteomes" id="UP000436482"/>
    </source>
</evidence>
<sequence length="181" mass="21030">MININEEINNSFDEFDEEDKQQAYLSFFKNSFPFLLCPTLFKRSEDLPQLNWVKVKYTEHAAHTFPNQQGVYMFMVGFESTKLPNNSYVMYVGKAGDTNSNNTICKRFKDYVNPSGFRDRPRVKKLIQHFSEHLYYYYATLPTGQSTADVESTLADIFAPPCCQRDFSANVRSLLRGVRII</sequence>
<dbReference type="RefSeq" id="WP_086048488.1">
    <property type="nucleotide sequence ID" value="NZ_BFVV01000067.1"/>
</dbReference>
<name>A0A3T7D317_ECOLX</name>
<dbReference type="Proteomes" id="UP000436482">
    <property type="component" value="Unassembled WGS sequence"/>
</dbReference>
<organism evidence="1 2">
    <name type="scientific">Escherichia coli</name>
    <dbReference type="NCBI Taxonomy" id="562"/>
    <lineage>
        <taxon>Bacteria</taxon>
        <taxon>Pseudomonadati</taxon>
        <taxon>Pseudomonadota</taxon>
        <taxon>Gammaproteobacteria</taxon>
        <taxon>Enterobacterales</taxon>
        <taxon>Enterobacteriaceae</taxon>
        <taxon>Escherichia</taxon>
    </lineage>
</organism>
<accession>A0A3T7D317</accession>
<comment type="caution">
    <text evidence="1">The sequence shown here is derived from an EMBL/GenBank/DDBJ whole genome shotgun (WGS) entry which is preliminary data.</text>
</comment>
<dbReference type="AlphaFoldDB" id="A0A3T7D317"/>
<proteinExistence type="predicted"/>
<evidence type="ECO:0000313" key="1">
    <source>
        <dbReference type="EMBL" id="MWR90033.1"/>
    </source>
</evidence>
<dbReference type="EMBL" id="WTQQ01000299">
    <property type="protein sequence ID" value="MWR90033.1"/>
    <property type="molecule type" value="Genomic_DNA"/>
</dbReference>
<gene>
    <name evidence="1" type="ORF">GP979_17290</name>
</gene>
<reference evidence="1 2" key="1">
    <citation type="submission" date="2019-12" db="EMBL/GenBank/DDBJ databases">
        <title>Enteriobacteria Tanzani isolates_8377-8380.</title>
        <authorList>
            <person name="Subbiah M."/>
            <person name="Call D."/>
        </authorList>
    </citation>
    <scope>NUCLEOTIDE SEQUENCE [LARGE SCALE GENOMIC DNA]</scope>
    <source>
        <strain evidence="1 2">8379wE6</strain>
    </source>
</reference>
<protein>
    <submittedName>
        <fullName evidence="1">Uncharacterized protein</fullName>
    </submittedName>
</protein>